<dbReference type="CDD" id="cd01918">
    <property type="entry name" value="HprK_C"/>
    <property type="match status" value="1"/>
</dbReference>
<evidence type="ECO:0000313" key="3">
    <source>
        <dbReference type="Proteomes" id="UP000477083"/>
    </source>
</evidence>
<dbReference type="Pfam" id="PF07475">
    <property type="entry name" value="Hpr_kinase_C"/>
    <property type="match status" value="1"/>
</dbReference>
<keyword evidence="2" id="KW-0808">Transferase</keyword>
<dbReference type="InterPro" id="IPR011104">
    <property type="entry name" value="Hpr_kin/Pase_C"/>
</dbReference>
<dbReference type="EMBL" id="WWNR01000001">
    <property type="protein sequence ID" value="MZQ87958.1"/>
    <property type="molecule type" value="Genomic_DNA"/>
</dbReference>
<evidence type="ECO:0000259" key="1">
    <source>
        <dbReference type="Pfam" id="PF07475"/>
    </source>
</evidence>
<feature type="domain" description="HPr kinase/phosphorylase C-terminal" evidence="1">
    <location>
        <begin position="9"/>
        <end position="89"/>
    </location>
</feature>
<accession>A0A6L8VCA7</accession>
<protein>
    <submittedName>
        <fullName evidence="2">Serine kinase</fullName>
    </submittedName>
</protein>
<dbReference type="InterPro" id="IPR027417">
    <property type="entry name" value="P-loop_NTPase"/>
</dbReference>
<dbReference type="RefSeq" id="WP_161343028.1">
    <property type="nucleotide sequence ID" value="NZ_BMGW01000001.1"/>
</dbReference>
<comment type="caution">
    <text evidence="2">The sequence shown here is derived from an EMBL/GenBank/DDBJ whole genome shotgun (WGS) entry which is preliminary data.</text>
</comment>
<gene>
    <name evidence="2" type="ORF">GS660_02450</name>
</gene>
<keyword evidence="3" id="KW-1185">Reference proteome</keyword>
<dbReference type="Gene3D" id="3.40.50.300">
    <property type="entry name" value="P-loop containing nucleotide triphosphate hydrolases"/>
    <property type="match status" value="1"/>
</dbReference>
<sequence length="143" mass="14868">MTAAPGSLTIHATTVARAGRGLVILGPSGSGKSGLALQLMAMGAALVADDQTILHRREDRLFASCPPSIRGRIEARGVGILAAEATGGAEVRLAVDLGVAETERLPPLRHIEWLGVPIALVHHLQSPHFPAAVLHYLANGRVA</sequence>
<name>A0A6L8VCA7_9RHOB</name>
<evidence type="ECO:0000313" key="2">
    <source>
        <dbReference type="EMBL" id="MZQ87958.1"/>
    </source>
</evidence>
<dbReference type="AlphaFoldDB" id="A0A6L8VCA7"/>
<dbReference type="GO" id="GO:0000155">
    <property type="term" value="F:phosphorelay sensor kinase activity"/>
    <property type="evidence" value="ECO:0007669"/>
    <property type="project" value="InterPro"/>
</dbReference>
<dbReference type="Proteomes" id="UP000477083">
    <property type="component" value="Unassembled WGS sequence"/>
</dbReference>
<dbReference type="SUPFAM" id="SSF53795">
    <property type="entry name" value="PEP carboxykinase-like"/>
    <property type="match status" value="1"/>
</dbReference>
<proteinExistence type="predicted"/>
<keyword evidence="2" id="KW-0418">Kinase</keyword>
<reference evidence="2 3" key="1">
    <citation type="submission" date="2020-01" db="EMBL/GenBank/DDBJ databases">
        <title>Frigidibacter albus SP32T (=CGMCC 1.13995T).</title>
        <authorList>
            <person name="Liao X."/>
        </authorList>
    </citation>
    <scope>NUCLEOTIDE SEQUENCE [LARGE SCALE GENOMIC DNA]</scope>
    <source>
        <strain evidence="2 3">SP32</strain>
    </source>
</reference>
<dbReference type="GO" id="GO:0005524">
    <property type="term" value="F:ATP binding"/>
    <property type="evidence" value="ECO:0007669"/>
    <property type="project" value="InterPro"/>
</dbReference>
<organism evidence="2 3">
    <name type="scientific">Frigidibacter albus</name>
    <dbReference type="NCBI Taxonomy" id="1465486"/>
    <lineage>
        <taxon>Bacteria</taxon>
        <taxon>Pseudomonadati</taxon>
        <taxon>Pseudomonadota</taxon>
        <taxon>Alphaproteobacteria</taxon>
        <taxon>Rhodobacterales</taxon>
        <taxon>Paracoccaceae</taxon>
        <taxon>Frigidibacter</taxon>
    </lineage>
</organism>
<dbReference type="GO" id="GO:0006109">
    <property type="term" value="P:regulation of carbohydrate metabolic process"/>
    <property type="evidence" value="ECO:0007669"/>
    <property type="project" value="InterPro"/>
</dbReference>
<dbReference type="OrthoDB" id="8326226at2"/>